<dbReference type="Pfam" id="PF25876">
    <property type="entry name" value="HH_MFP_RND"/>
    <property type="match status" value="1"/>
</dbReference>
<dbReference type="InterPro" id="IPR058625">
    <property type="entry name" value="MdtA-like_BSH"/>
</dbReference>
<evidence type="ECO:0000256" key="1">
    <source>
        <dbReference type="ARBA" id="ARBA00004519"/>
    </source>
</evidence>
<comment type="similarity">
    <text evidence="2">Belongs to the membrane fusion protein (MFP) (TC 8.A.1) family.</text>
</comment>
<dbReference type="Pfam" id="PF25917">
    <property type="entry name" value="BSH_RND"/>
    <property type="match status" value="1"/>
</dbReference>
<dbReference type="GO" id="GO:0005886">
    <property type="term" value="C:plasma membrane"/>
    <property type="evidence" value="ECO:0007669"/>
    <property type="project" value="TreeGrafter"/>
</dbReference>
<protein>
    <submittedName>
        <fullName evidence="7">Efflux RND transporter periplasmic adaptor subunit</fullName>
    </submittedName>
</protein>
<proteinExistence type="inferred from homology"/>
<dbReference type="NCBIfam" id="TIGR01730">
    <property type="entry name" value="RND_mfp"/>
    <property type="match status" value="1"/>
</dbReference>
<evidence type="ECO:0000256" key="2">
    <source>
        <dbReference type="ARBA" id="ARBA00009477"/>
    </source>
</evidence>
<dbReference type="Pfam" id="PF25967">
    <property type="entry name" value="RND-MFP_C"/>
    <property type="match status" value="1"/>
</dbReference>
<dbReference type="InterPro" id="IPR006143">
    <property type="entry name" value="RND_pump_MFP"/>
</dbReference>
<comment type="subcellular location">
    <subcellularLocation>
        <location evidence="1">Cell inner membrane</location>
        <topology evidence="1">Lipid-anchor</topology>
    </subcellularLocation>
</comment>
<dbReference type="GO" id="GO:0030313">
    <property type="term" value="C:cell envelope"/>
    <property type="evidence" value="ECO:0007669"/>
    <property type="project" value="UniProtKB-SubCell"/>
</dbReference>
<feature type="domain" description="Multidrug resistance protein MdtA-like beta-barrel" evidence="5">
    <location>
        <begin position="231"/>
        <end position="317"/>
    </location>
</feature>
<keyword evidence="8" id="KW-1185">Reference proteome</keyword>
<dbReference type="SUPFAM" id="SSF111369">
    <property type="entry name" value="HlyD-like secretion proteins"/>
    <property type="match status" value="1"/>
</dbReference>
<dbReference type="InterPro" id="IPR058626">
    <property type="entry name" value="MdtA-like_b-barrel"/>
</dbReference>
<dbReference type="Gene3D" id="2.40.30.170">
    <property type="match status" value="1"/>
</dbReference>
<dbReference type="GO" id="GO:0046677">
    <property type="term" value="P:response to antibiotic"/>
    <property type="evidence" value="ECO:0007669"/>
    <property type="project" value="TreeGrafter"/>
</dbReference>
<dbReference type="PANTHER" id="PTHR30158:SF24">
    <property type="entry name" value="HLYD FAMILY SECRETION PROTEIN"/>
    <property type="match status" value="1"/>
</dbReference>
<dbReference type="InterPro" id="IPR058624">
    <property type="entry name" value="MdtA-like_HH"/>
</dbReference>
<evidence type="ECO:0000313" key="7">
    <source>
        <dbReference type="EMBL" id="RDI99384.1"/>
    </source>
</evidence>
<dbReference type="InterPro" id="IPR058627">
    <property type="entry name" value="MdtA-like_C"/>
</dbReference>
<comment type="caution">
    <text evidence="7">The sequence shown here is derived from an EMBL/GenBank/DDBJ whole genome shotgun (WGS) entry which is preliminary data.</text>
</comment>
<dbReference type="GO" id="GO:0022857">
    <property type="term" value="F:transmembrane transporter activity"/>
    <property type="evidence" value="ECO:0007669"/>
    <property type="project" value="InterPro"/>
</dbReference>
<dbReference type="Proteomes" id="UP000254711">
    <property type="component" value="Unassembled WGS sequence"/>
</dbReference>
<evidence type="ECO:0000259" key="4">
    <source>
        <dbReference type="Pfam" id="PF25917"/>
    </source>
</evidence>
<feature type="domain" description="Multidrug resistance protein MdtA-like alpha-helical hairpin" evidence="3">
    <location>
        <begin position="125"/>
        <end position="194"/>
    </location>
</feature>
<gene>
    <name evidence="7" type="ORF">DVT68_00525</name>
</gene>
<dbReference type="AlphaFoldDB" id="A0A370K9Q8"/>
<name>A0A370K9Q8_9GAMM</name>
<dbReference type="Gene3D" id="1.10.287.470">
    <property type="entry name" value="Helix hairpin bin"/>
    <property type="match status" value="1"/>
</dbReference>
<organism evidence="7 8">
    <name type="scientific">Dyella solisilvae</name>
    <dbReference type="NCBI Taxonomy" id="1920168"/>
    <lineage>
        <taxon>Bacteria</taxon>
        <taxon>Pseudomonadati</taxon>
        <taxon>Pseudomonadota</taxon>
        <taxon>Gammaproteobacteria</taxon>
        <taxon>Lysobacterales</taxon>
        <taxon>Rhodanobacteraceae</taxon>
        <taxon>Dyella</taxon>
    </lineage>
</organism>
<sequence>MQSPYRGSAVVTSADARPHATRISWHVYSAALCGGVILLAGCGQGGTPGGGGAGMFAPTVSVEKVHASPVPNLIELPGRVEAVRSAQVRARADGIVERQIYVEGTDVAAGAPLFQIDPRDLQARLQQARASLASAQAGRSQVAGLRSRLSQLVERKAVSVQEYETAQASFQQADAALLEAQAAVDRAQLQLDYATVRSPIAGRVGRAQVSEGALVSAASATLMTQVDQLDPVFVTFHPSSAVMGELERGIASGRIEPGDSKHMRVTLLLEDGSRYPLQGETDFTEKTVDPATGSRMLRARLDNPDRRLLPGQFVRGILAAGTLRDGISLPERAVAIGEDGATVMTVNAEGVAVRQPVTLAGQAEGRWVILSGLNSGDSVIVDGWHKVQPGQHVNAQPAKAAPPGS</sequence>
<dbReference type="Gene3D" id="2.40.50.100">
    <property type="match status" value="1"/>
</dbReference>
<reference evidence="7 8" key="1">
    <citation type="submission" date="2018-07" db="EMBL/GenBank/DDBJ databases">
        <title>Dyella solisilvae sp. nov., isolated from the pine and broad-leaved mixed forest soil.</title>
        <authorList>
            <person name="Gao Z."/>
            <person name="Qiu L."/>
        </authorList>
    </citation>
    <scope>NUCLEOTIDE SEQUENCE [LARGE SCALE GENOMIC DNA]</scope>
    <source>
        <strain evidence="7 8">DHG54</strain>
    </source>
</reference>
<dbReference type="Gene3D" id="2.40.420.20">
    <property type="match status" value="1"/>
</dbReference>
<feature type="domain" description="Multidrug resistance protein MdtA-like C-terminal permuted SH3" evidence="6">
    <location>
        <begin position="328"/>
        <end position="384"/>
    </location>
</feature>
<evidence type="ECO:0000259" key="5">
    <source>
        <dbReference type="Pfam" id="PF25944"/>
    </source>
</evidence>
<evidence type="ECO:0000259" key="3">
    <source>
        <dbReference type="Pfam" id="PF25876"/>
    </source>
</evidence>
<evidence type="ECO:0000313" key="8">
    <source>
        <dbReference type="Proteomes" id="UP000254711"/>
    </source>
</evidence>
<accession>A0A370K9Q8</accession>
<dbReference type="EMBL" id="QQSY01000001">
    <property type="protein sequence ID" value="RDI99384.1"/>
    <property type="molecule type" value="Genomic_DNA"/>
</dbReference>
<dbReference type="Pfam" id="PF25944">
    <property type="entry name" value="Beta-barrel_RND"/>
    <property type="match status" value="1"/>
</dbReference>
<dbReference type="PANTHER" id="PTHR30158">
    <property type="entry name" value="ACRA/E-RELATED COMPONENT OF DRUG EFFLUX TRANSPORTER"/>
    <property type="match status" value="1"/>
</dbReference>
<feature type="domain" description="Multidrug resistance protein MdtA-like barrel-sandwich hybrid" evidence="4">
    <location>
        <begin position="84"/>
        <end position="223"/>
    </location>
</feature>
<evidence type="ECO:0000259" key="6">
    <source>
        <dbReference type="Pfam" id="PF25967"/>
    </source>
</evidence>